<evidence type="ECO:0000259" key="14">
    <source>
        <dbReference type="Pfam" id="PF00892"/>
    </source>
</evidence>
<evidence type="ECO:0000313" key="15">
    <source>
        <dbReference type="EMBL" id="RYU11892.1"/>
    </source>
</evidence>
<dbReference type="PANTHER" id="PTHR30561:SF1">
    <property type="entry name" value="MULTIDRUG TRANSPORTER EMRE"/>
    <property type="match status" value="1"/>
</dbReference>
<feature type="transmembrane region" description="Helical" evidence="13">
    <location>
        <begin position="121"/>
        <end position="143"/>
    </location>
</feature>
<keyword evidence="10 13" id="KW-1133">Transmembrane helix</keyword>
<reference evidence="15 16" key="1">
    <citation type="submission" date="2019-01" db="EMBL/GenBank/DDBJ databases">
        <title>Nocardioides guangzhouensis sp. nov., an actinobacterium isolated from soil.</title>
        <authorList>
            <person name="Fu Y."/>
            <person name="Cai Y."/>
            <person name="Lin Z."/>
            <person name="Chen P."/>
        </authorList>
    </citation>
    <scope>NUCLEOTIDE SEQUENCE [LARGE SCALE GENOMIC DNA]</scope>
    <source>
        <strain evidence="15 16">NBRC 105384</strain>
    </source>
</reference>
<dbReference type="EMBL" id="SDPU01000022">
    <property type="protein sequence ID" value="RYU11892.1"/>
    <property type="molecule type" value="Genomic_DNA"/>
</dbReference>
<evidence type="ECO:0000256" key="3">
    <source>
        <dbReference type="ARBA" id="ARBA00022448"/>
    </source>
</evidence>
<evidence type="ECO:0000313" key="16">
    <source>
        <dbReference type="Proteomes" id="UP000291189"/>
    </source>
</evidence>
<keyword evidence="11" id="KW-0443">Lipid metabolism</keyword>
<comment type="subcellular location">
    <subcellularLocation>
        <location evidence="1">Cell membrane</location>
        <topology evidence="1">Multi-pass membrane protein</topology>
    </subcellularLocation>
</comment>
<feature type="transmembrane region" description="Helical" evidence="13">
    <location>
        <begin position="149"/>
        <end position="166"/>
    </location>
</feature>
<protein>
    <submittedName>
        <fullName evidence="15">EamA family transporter</fullName>
    </submittedName>
</protein>
<dbReference type="InterPro" id="IPR000620">
    <property type="entry name" value="EamA_dom"/>
</dbReference>
<feature type="transmembrane region" description="Helical" evidence="13">
    <location>
        <begin position="62"/>
        <end position="87"/>
    </location>
</feature>
<keyword evidence="8 13" id="KW-0812">Transmembrane</keyword>
<dbReference type="Gene3D" id="1.10.3730.20">
    <property type="match status" value="2"/>
</dbReference>
<comment type="caution">
    <text evidence="15">The sequence shown here is derived from an EMBL/GenBank/DDBJ whole genome shotgun (WGS) entry which is preliminary data.</text>
</comment>
<evidence type="ECO:0000256" key="7">
    <source>
        <dbReference type="ARBA" id="ARBA00022556"/>
    </source>
</evidence>
<evidence type="ECO:0000256" key="4">
    <source>
        <dbReference type="ARBA" id="ARBA00022475"/>
    </source>
</evidence>
<evidence type="ECO:0000256" key="12">
    <source>
        <dbReference type="ARBA" id="ARBA00023136"/>
    </source>
</evidence>
<evidence type="ECO:0000256" key="1">
    <source>
        <dbReference type="ARBA" id="ARBA00004651"/>
    </source>
</evidence>
<evidence type="ECO:0000256" key="2">
    <source>
        <dbReference type="ARBA" id="ARBA00007362"/>
    </source>
</evidence>
<dbReference type="RefSeq" id="WP_129987480.1">
    <property type="nucleotide sequence ID" value="NZ_SDPU01000022.1"/>
</dbReference>
<evidence type="ECO:0000256" key="10">
    <source>
        <dbReference type="ARBA" id="ARBA00022989"/>
    </source>
</evidence>
<dbReference type="GO" id="GO:0022857">
    <property type="term" value="F:transmembrane transporter activity"/>
    <property type="evidence" value="ECO:0007669"/>
    <property type="project" value="InterPro"/>
</dbReference>
<name>A0A4Q5J0B1_9ACTN</name>
<keyword evidence="16" id="KW-1185">Reference proteome</keyword>
<dbReference type="Proteomes" id="UP000291189">
    <property type="component" value="Unassembled WGS sequence"/>
</dbReference>
<keyword evidence="6" id="KW-0997">Cell inner membrane</keyword>
<dbReference type="InterPro" id="IPR000390">
    <property type="entry name" value="Small_drug/metabolite_transptr"/>
</dbReference>
<evidence type="ECO:0000256" key="5">
    <source>
        <dbReference type="ARBA" id="ARBA00022516"/>
    </source>
</evidence>
<keyword evidence="12 13" id="KW-0472">Membrane</keyword>
<feature type="domain" description="EamA" evidence="14">
    <location>
        <begin position="149"/>
        <end position="286"/>
    </location>
</feature>
<evidence type="ECO:0000256" key="13">
    <source>
        <dbReference type="SAM" id="Phobius"/>
    </source>
</evidence>
<keyword evidence="9" id="KW-0448">Lipopolysaccharide biosynthesis</keyword>
<dbReference type="PANTHER" id="PTHR30561">
    <property type="entry name" value="SMR FAMILY PROTON-DEPENDENT DRUG EFFLUX TRANSPORTER SUGE"/>
    <property type="match status" value="1"/>
</dbReference>
<comment type="similarity">
    <text evidence="2">Belongs to the EamA transporter family.</text>
</comment>
<feature type="domain" description="EamA" evidence="14">
    <location>
        <begin position="5"/>
        <end position="137"/>
    </location>
</feature>
<feature type="transmembrane region" description="Helical" evidence="13">
    <location>
        <begin position="178"/>
        <end position="202"/>
    </location>
</feature>
<dbReference type="SUPFAM" id="SSF103481">
    <property type="entry name" value="Multidrug resistance efflux transporter EmrE"/>
    <property type="match status" value="2"/>
</dbReference>
<accession>A0A4Q5J0B1</accession>
<keyword evidence="5" id="KW-0444">Lipid biosynthesis</keyword>
<dbReference type="GO" id="GO:0005886">
    <property type="term" value="C:plasma membrane"/>
    <property type="evidence" value="ECO:0007669"/>
    <property type="project" value="UniProtKB-SubCell"/>
</dbReference>
<feature type="transmembrane region" description="Helical" evidence="13">
    <location>
        <begin position="93"/>
        <end position="114"/>
    </location>
</feature>
<keyword evidence="4" id="KW-1003">Cell membrane</keyword>
<evidence type="ECO:0000256" key="6">
    <source>
        <dbReference type="ARBA" id="ARBA00022519"/>
    </source>
</evidence>
<dbReference type="AlphaFoldDB" id="A0A4Q5J0B1"/>
<keyword evidence="7" id="KW-0441">Lipid A biosynthesis</keyword>
<organism evidence="15 16">
    <name type="scientific">Nocardioides iriomotensis</name>
    <dbReference type="NCBI Taxonomy" id="715784"/>
    <lineage>
        <taxon>Bacteria</taxon>
        <taxon>Bacillati</taxon>
        <taxon>Actinomycetota</taxon>
        <taxon>Actinomycetes</taxon>
        <taxon>Propionibacteriales</taxon>
        <taxon>Nocardioidaceae</taxon>
        <taxon>Nocardioides</taxon>
    </lineage>
</organism>
<feature type="transmembrane region" description="Helical" evidence="13">
    <location>
        <begin position="269"/>
        <end position="287"/>
    </location>
</feature>
<dbReference type="GO" id="GO:0009103">
    <property type="term" value="P:lipopolysaccharide biosynthetic process"/>
    <property type="evidence" value="ECO:0007669"/>
    <property type="project" value="UniProtKB-KW"/>
</dbReference>
<dbReference type="InterPro" id="IPR037185">
    <property type="entry name" value="EmrE-like"/>
</dbReference>
<gene>
    <name evidence="15" type="ORF">ETU37_11575</name>
</gene>
<dbReference type="OrthoDB" id="9783707at2"/>
<evidence type="ECO:0000256" key="9">
    <source>
        <dbReference type="ARBA" id="ARBA00022985"/>
    </source>
</evidence>
<keyword evidence="3" id="KW-0813">Transport</keyword>
<evidence type="ECO:0000256" key="8">
    <source>
        <dbReference type="ARBA" id="ARBA00022692"/>
    </source>
</evidence>
<sequence>MTPAALALVLTAAVAHALWNLAAKRVVADRVVLVWLYVVGAAVLWVPPALVWAVVSGQRPNGGWLLVAGVSALLHVAYNLVLVHGYAAGDLNLVYPLARGVGPLVVLVVAVGLLGESPGPAALAGACLVVLGVLVMTLGGGGGRRRADGTFWGVATGLTIAAYTLWDHHAVSALAVPPLTYFCLGLLLQAVPLTVATVAGAGRRAQVAPVLRRYWLEVLAVAVLSPLAYVLVLQALTSAPVSLVAPLRESSIVVGAVLGWWLLGEPRAARRLAGAAVVLGGIALLSLA</sequence>
<dbReference type="Pfam" id="PF00892">
    <property type="entry name" value="EamA"/>
    <property type="match status" value="2"/>
</dbReference>
<evidence type="ECO:0000256" key="11">
    <source>
        <dbReference type="ARBA" id="ARBA00023098"/>
    </source>
</evidence>
<feature type="transmembrane region" description="Helical" evidence="13">
    <location>
        <begin position="214"/>
        <end position="233"/>
    </location>
</feature>
<feature type="transmembrane region" description="Helical" evidence="13">
    <location>
        <begin position="33"/>
        <end position="55"/>
    </location>
</feature>
<proteinExistence type="inferred from homology"/>